<dbReference type="EMBL" id="FO082871">
    <property type="protein sequence ID" value="SIO73207.1"/>
    <property type="molecule type" value="Genomic_DNA"/>
</dbReference>
<evidence type="ECO:0000313" key="1">
    <source>
        <dbReference type="EMBL" id="SIO73207.1"/>
    </source>
</evidence>
<accession>A0A1N6LWF5</accession>
<dbReference type="KEGG" id="bmic:BMR1_01G00770"/>
<protein>
    <submittedName>
        <fullName evidence="1">Uncharacterized protein</fullName>
    </submittedName>
</protein>
<reference evidence="1 2" key="3">
    <citation type="journal article" date="2016" name="Sci. Rep.">
        <title>Genome-wide diversity and gene expression profiling of Babesia microti isolates identify polymorphic genes that mediate host-pathogen interactions.</title>
        <authorList>
            <person name="Silva J.C."/>
            <person name="Cornillot E."/>
            <person name="McCracken C."/>
            <person name="Usmani-Brown S."/>
            <person name="Dwivedi A."/>
            <person name="Ifeonu O.O."/>
            <person name="Crabtree J."/>
            <person name="Gotia H.T."/>
            <person name="Virji A.Z."/>
            <person name="Reynes C."/>
            <person name="Colinge J."/>
            <person name="Kumar V."/>
            <person name="Lawres L."/>
            <person name="Pazzi J.E."/>
            <person name="Pablo J.V."/>
            <person name="Hung C."/>
            <person name="Brancato J."/>
            <person name="Kumari P."/>
            <person name="Orvis J."/>
            <person name="Tretina K."/>
            <person name="Chibucos M."/>
            <person name="Ott S."/>
            <person name="Sadzewicz L."/>
            <person name="Sengamalay N."/>
            <person name="Shetty A.C."/>
            <person name="Su Q."/>
            <person name="Tallon L."/>
            <person name="Fraser C.M."/>
            <person name="Frutos R."/>
            <person name="Molina D.M."/>
            <person name="Krause P.J."/>
            <person name="Ben Mamoun C."/>
        </authorList>
    </citation>
    <scope>NUCLEOTIDE SEQUENCE [LARGE SCALE GENOMIC DNA]</scope>
    <source>
        <strain evidence="1 2">RI</strain>
    </source>
</reference>
<sequence>MSHNVISIDNIANFIIENKIDAAKVEIDKLNDINDVAAKQTLISTLISNKYWKETHYGTKNLLEIADYVIKNSKFRLRSPVIVIVLEFLQNHDFVDCKWEYDLLQLLRILTKARCRKDEVLRQKLMNIDDVFLALIISRHNRDLFEFKECKVHFFLNHELKPCKMLVGRCYSTKWSFCFERYFTDKIPKRIEIPHYYTISDNFRDGLKFDKCFTVPSSVLPFLKHHKSIKSHYAIYLTYPPSPLTNDTHLVCNYVAANKAPNSSTIDANNVNKCNDVDITVDDGFYIDIEPYDDDIGSNRWSGTQIIPLSPIHTHLPDQNNRVHISDYYQ</sequence>
<reference evidence="1 2" key="1">
    <citation type="journal article" date="2012" name="Nucleic Acids Res.">
        <title>Sequencing of the smallest Apicomplexan genome from the human pathogen Babesia microti.</title>
        <authorList>
            <person name="Cornillot E."/>
            <person name="Hadj-Kaddour K."/>
            <person name="Dassouli A."/>
            <person name="Noel B."/>
            <person name="Ranwez V."/>
            <person name="Vacherie B."/>
            <person name="Augagneur Y."/>
            <person name="Bres V."/>
            <person name="Duclos A."/>
            <person name="Randazzo S."/>
            <person name="Carcy B."/>
            <person name="Debierre-Grockiego F."/>
            <person name="Delbecq S."/>
            <person name="Moubri-Menage K."/>
            <person name="Shams-Eldin H."/>
            <person name="Usmani-Brown S."/>
            <person name="Bringaud F."/>
            <person name="Wincker P."/>
            <person name="Vivares C.P."/>
            <person name="Schwarz R.T."/>
            <person name="Schetters T.P."/>
            <person name="Krause P.J."/>
            <person name="Gorenflot A."/>
            <person name="Berry V."/>
            <person name="Barbe V."/>
            <person name="Ben Mamoun C."/>
        </authorList>
    </citation>
    <scope>NUCLEOTIDE SEQUENCE [LARGE SCALE GENOMIC DNA]</scope>
    <source>
        <strain evidence="1 2">RI</strain>
    </source>
</reference>
<gene>
    <name evidence="1" type="ORF">BMR1_01G00770</name>
</gene>
<dbReference type="AlphaFoldDB" id="A0A1N6LWF5"/>
<name>A0A1N6LWF5_BABMR</name>
<organism evidence="1 2">
    <name type="scientific">Babesia microti (strain RI)</name>
    <dbReference type="NCBI Taxonomy" id="1133968"/>
    <lineage>
        <taxon>Eukaryota</taxon>
        <taxon>Sar</taxon>
        <taxon>Alveolata</taxon>
        <taxon>Apicomplexa</taxon>
        <taxon>Aconoidasida</taxon>
        <taxon>Piroplasmida</taxon>
        <taxon>Babesiidae</taxon>
        <taxon>Babesia</taxon>
    </lineage>
</organism>
<proteinExistence type="predicted"/>
<dbReference type="VEuPathDB" id="PiroplasmaDB:BMR1_01G00770"/>
<dbReference type="GeneID" id="24423230"/>
<evidence type="ECO:0000313" key="2">
    <source>
        <dbReference type="Proteomes" id="UP000002899"/>
    </source>
</evidence>
<reference evidence="1 2" key="2">
    <citation type="journal article" date="2013" name="PLoS ONE">
        <title>Whole genome mapping and re-organization of the nuclear and mitochondrial genomes of Babesia microti isolates.</title>
        <authorList>
            <person name="Cornillot E."/>
            <person name="Dassouli A."/>
            <person name="Garg A."/>
            <person name="Pachikara N."/>
            <person name="Randazzo S."/>
            <person name="Depoix D."/>
            <person name="Carcy B."/>
            <person name="Delbecq S."/>
            <person name="Frutos R."/>
            <person name="Silva J.C."/>
            <person name="Sutton R."/>
            <person name="Krause P.J."/>
            <person name="Mamoun C.B."/>
        </authorList>
    </citation>
    <scope>NUCLEOTIDE SEQUENCE [LARGE SCALE GENOMIC DNA]</scope>
    <source>
        <strain evidence="1 2">RI</strain>
    </source>
</reference>
<dbReference type="RefSeq" id="XP_021337315.1">
    <property type="nucleotide sequence ID" value="XM_021481718.1"/>
</dbReference>
<keyword evidence="2" id="KW-1185">Reference proteome</keyword>
<dbReference type="Proteomes" id="UP000002899">
    <property type="component" value="Chromosome I"/>
</dbReference>